<evidence type="ECO:0000313" key="2">
    <source>
        <dbReference type="Proteomes" id="UP001597380"/>
    </source>
</evidence>
<keyword evidence="2" id="KW-1185">Reference proteome</keyword>
<dbReference type="RefSeq" id="WP_345337817.1">
    <property type="nucleotide sequence ID" value="NZ_BAABLI010000004.1"/>
</dbReference>
<dbReference type="EMBL" id="JBHUHT010000007">
    <property type="protein sequence ID" value="MFD2095113.1"/>
    <property type="molecule type" value="Genomic_DNA"/>
</dbReference>
<evidence type="ECO:0000313" key="1">
    <source>
        <dbReference type="EMBL" id="MFD2095113.1"/>
    </source>
</evidence>
<gene>
    <name evidence="1" type="ORF">ACFSJ3_03890</name>
</gene>
<accession>A0ABW4XLF9</accession>
<evidence type="ECO:0008006" key="3">
    <source>
        <dbReference type="Google" id="ProtNLM"/>
    </source>
</evidence>
<sequence>MSAAYGSLSGNFREEVAGSVNESEQVFVLYDTYGKDYWACYVRTVDGQFGWILCTDVVRN</sequence>
<name>A0ABW4XLF9_9GAMM</name>
<comment type="caution">
    <text evidence="1">The sequence shown here is derived from an EMBL/GenBank/DDBJ whole genome shotgun (WGS) entry which is preliminary data.</text>
</comment>
<organism evidence="1 2">
    <name type="scientific">Corallincola platygyrae</name>
    <dbReference type="NCBI Taxonomy" id="1193278"/>
    <lineage>
        <taxon>Bacteria</taxon>
        <taxon>Pseudomonadati</taxon>
        <taxon>Pseudomonadota</taxon>
        <taxon>Gammaproteobacteria</taxon>
        <taxon>Alteromonadales</taxon>
        <taxon>Psychromonadaceae</taxon>
        <taxon>Corallincola</taxon>
    </lineage>
</organism>
<reference evidence="2" key="1">
    <citation type="journal article" date="2019" name="Int. J. Syst. Evol. Microbiol.">
        <title>The Global Catalogue of Microorganisms (GCM) 10K type strain sequencing project: providing services to taxonomists for standard genome sequencing and annotation.</title>
        <authorList>
            <consortium name="The Broad Institute Genomics Platform"/>
            <consortium name="The Broad Institute Genome Sequencing Center for Infectious Disease"/>
            <person name="Wu L."/>
            <person name="Ma J."/>
        </authorList>
    </citation>
    <scope>NUCLEOTIDE SEQUENCE [LARGE SCALE GENOMIC DNA]</scope>
    <source>
        <strain evidence="2">CGMCC 1.10992</strain>
    </source>
</reference>
<dbReference type="Proteomes" id="UP001597380">
    <property type="component" value="Unassembled WGS sequence"/>
</dbReference>
<proteinExistence type="predicted"/>
<protein>
    <recommendedName>
        <fullName evidence="3">SH3 domain-containing protein</fullName>
    </recommendedName>
</protein>